<dbReference type="EMBL" id="CAJOAZ010024044">
    <property type="protein sequence ID" value="CAF4380904.1"/>
    <property type="molecule type" value="Genomic_DNA"/>
</dbReference>
<dbReference type="GO" id="GO:0016887">
    <property type="term" value="F:ATP hydrolysis activity"/>
    <property type="evidence" value="ECO:0007669"/>
    <property type="project" value="InterPro"/>
</dbReference>
<reference evidence="1" key="1">
    <citation type="submission" date="2021-02" db="EMBL/GenBank/DDBJ databases">
        <authorList>
            <person name="Nowell W R."/>
        </authorList>
    </citation>
    <scope>NUCLEOTIDE SEQUENCE</scope>
</reference>
<evidence type="ECO:0000313" key="2">
    <source>
        <dbReference type="Proteomes" id="UP000663844"/>
    </source>
</evidence>
<gene>
    <name evidence="1" type="ORF">OXD698_LOCUS50370</name>
</gene>
<sequence>EDNFNGIKPNEFEELVRVFFNAIKEKSPYFCLPSNWQKTSRDIPTILRESMKLDSTRRRLYGRYKLIIDESEDESAVNLLLQTGIIDSDLNRTTIFRMSDFSDDINNELRNVEILSTIKLCMETGKTILMVNTGRIHGSLYDVFNQNFSIMATGDMRKIFSKVAIGPKTIDVVVHEDFQCIVHIKRSEFKD</sequence>
<dbReference type="PANTHER" id="PTHR22605:SF1">
    <property type="entry name" value="RZ-TYPE DOMAIN-CONTAINING PROTEIN"/>
    <property type="match status" value="1"/>
</dbReference>
<dbReference type="Proteomes" id="UP000663844">
    <property type="component" value="Unassembled WGS sequence"/>
</dbReference>
<protein>
    <submittedName>
        <fullName evidence="1">Uncharacterized protein</fullName>
    </submittedName>
</protein>
<name>A0A820MZX4_9BILA</name>
<feature type="non-terminal residue" evidence="1">
    <location>
        <position position="1"/>
    </location>
</feature>
<evidence type="ECO:0000313" key="1">
    <source>
        <dbReference type="EMBL" id="CAF4380904.1"/>
    </source>
</evidence>
<accession>A0A820MZX4</accession>
<proteinExistence type="predicted"/>
<comment type="caution">
    <text evidence="1">The sequence shown here is derived from an EMBL/GenBank/DDBJ whole genome shotgun (WGS) entry which is preliminary data.</text>
</comment>
<dbReference type="AlphaFoldDB" id="A0A820MZX4"/>
<feature type="non-terminal residue" evidence="1">
    <location>
        <position position="191"/>
    </location>
</feature>
<organism evidence="1 2">
    <name type="scientific">Adineta steineri</name>
    <dbReference type="NCBI Taxonomy" id="433720"/>
    <lineage>
        <taxon>Eukaryota</taxon>
        <taxon>Metazoa</taxon>
        <taxon>Spiralia</taxon>
        <taxon>Gnathifera</taxon>
        <taxon>Rotifera</taxon>
        <taxon>Eurotatoria</taxon>
        <taxon>Bdelloidea</taxon>
        <taxon>Adinetida</taxon>
        <taxon>Adinetidae</taxon>
        <taxon>Adineta</taxon>
    </lineage>
</organism>
<dbReference type="InterPro" id="IPR031248">
    <property type="entry name" value="RNF213"/>
</dbReference>
<dbReference type="PANTHER" id="PTHR22605">
    <property type="entry name" value="RZ-TYPE DOMAIN-CONTAINING PROTEIN"/>
    <property type="match status" value="1"/>
</dbReference>
<dbReference type="GO" id="GO:0004842">
    <property type="term" value="F:ubiquitin-protein transferase activity"/>
    <property type="evidence" value="ECO:0007669"/>
    <property type="project" value="InterPro"/>
</dbReference>